<dbReference type="CDD" id="cd07407">
    <property type="entry name" value="MPP_YHR202W_N"/>
    <property type="match status" value="1"/>
</dbReference>
<gene>
    <name evidence="4" type="ORF">GcC1_083003</name>
</gene>
<feature type="domain" description="Calcineurin-like phosphoesterase" evidence="2">
    <location>
        <begin position="38"/>
        <end position="261"/>
    </location>
</feature>
<dbReference type="SUPFAM" id="SSF55816">
    <property type="entry name" value="5'-nucleotidase (syn. UDP-sugar hydrolase), C-terminal domain"/>
    <property type="match status" value="1"/>
</dbReference>
<dbReference type="InterPro" id="IPR006179">
    <property type="entry name" value="5_nucleotidase/apyrase"/>
</dbReference>
<dbReference type="InterPro" id="IPR036907">
    <property type="entry name" value="5'-Nucleotdase_C_sf"/>
</dbReference>
<dbReference type="InterPro" id="IPR053828">
    <property type="entry name" value="Nucleosidase_C"/>
</dbReference>
<dbReference type="PIRSF" id="PIRSF017316">
    <property type="entry name" value="Pesterase_C1039"/>
    <property type="match status" value="1"/>
</dbReference>
<evidence type="ECO:0000313" key="4">
    <source>
        <dbReference type="EMBL" id="RKF74753.1"/>
    </source>
</evidence>
<evidence type="ECO:0000256" key="1">
    <source>
        <dbReference type="SAM" id="SignalP"/>
    </source>
</evidence>
<dbReference type="Pfam" id="PF00149">
    <property type="entry name" value="Metallophos"/>
    <property type="match status" value="1"/>
</dbReference>
<dbReference type="InterPro" id="IPR014485">
    <property type="entry name" value="Pesterase_C1039"/>
</dbReference>
<evidence type="ECO:0000259" key="2">
    <source>
        <dbReference type="Pfam" id="PF00149"/>
    </source>
</evidence>
<feature type="signal peptide" evidence="1">
    <location>
        <begin position="1"/>
        <end position="16"/>
    </location>
</feature>
<dbReference type="SUPFAM" id="SSF56300">
    <property type="entry name" value="Metallo-dependent phosphatases"/>
    <property type="match status" value="1"/>
</dbReference>
<comment type="caution">
    <text evidence="4">The sequence shown here is derived from an EMBL/GenBank/DDBJ whole genome shotgun (WGS) entry which is preliminary data.</text>
</comment>
<dbReference type="GO" id="GO:0016787">
    <property type="term" value="F:hydrolase activity"/>
    <property type="evidence" value="ECO:0007669"/>
    <property type="project" value="InterPro"/>
</dbReference>
<dbReference type="Gene3D" id="3.90.780.10">
    <property type="entry name" value="5'-Nucleotidase, C-terminal domain"/>
    <property type="match status" value="2"/>
</dbReference>
<dbReference type="InterPro" id="IPR004843">
    <property type="entry name" value="Calcineurin-like_PHP"/>
</dbReference>
<dbReference type="InterPro" id="IPR029052">
    <property type="entry name" value="Metallo-depent_PP-like"/>
</dbReference>
<dbReference type="Pfam" id="PF21953">
    <property type="entry name" value="NadN_nucleosid_C"/>
    <property type="match status" value="1"/>
</dbReference>
<dbReference type="PANTHER" id="PTHR11575:SF43">
    <property type="entry name" value="SER_THR PROTEIN PHOSPHATASE FAMILY (AFU_ORTHOLOGUE AFUA_3G04160)"/>
    <property type="match status" value="1"/>
</dbReference>
<dbReference type="GO" id="GO:0005829">
    <property type="term" value="C:cytosol"/>
    <property type="evidence" value="ECO:0007669"/>
    <property type="project" value="TreeGrafter"/>
</dbReference>
<organism evidence="4 5">
    <name type="scientific">Golovinomyces cichoracearum</name>
    <dbReference type="NCBI Taxonomy" id="62708"/>
    <lineage>
        <taxon>Eukaryota</taxon>
        <taxon>Fungi</taxon>
        <taxon>Dikarya</taxon>
        <taxon>Ascomycota</taxon>
        <taxon>Pezizomycotina</taxon>
        <taxon>Leotiomycetes</taxon>
        <taxon>Erysiphales</taxon>
        <taxon>Erysiphaceae</taxon>
        <taxon>Golovinomyces</taxon>
    </lineage>
</organism>
<dbReference type="OrthoDB" id="7722975at2759"/>
<dbReference type="EMBL" id="MCBR01008312">
    <property type="protein sequence ID" value="RKF74753.1"/>
    <property type="molecule type" value="Genomic_DNA"/>
</dbReference>
<name>A0A420IJQ5_9PEZI</name>
<dbReference type="AlphaFoldDB" id="A0A420IJQ5"/>
<evidence type="ECO:0000259" key="3">
    <source>
        <dbReference type="Pfam" id="PF21953"/>
    </source>
</evidence>
<feature type="chain" id="PRO_5019425486" evidence="1">
    <location>
        <begin position="17"/>
        <end position="603"/>
    </location>
</feature>
<dbReference type="Gene3D" id="3.60.21.10">
    <property type="match status" value="1"/>
</dbReference>
<sequence length="603" mass="68468">MAKFFLSLMFISLTVAEQPESAQPVTPPQRDIQIGQLNFLQTTDVHGWNGGHQKEGQYSADFGDYISFTQRMREKTDAAGADLILIDTGDRVDGNGLYDGSKPKGIFTYEIVKKLEYDVLTIGNHELYLSDTVDEEYSKLSSKLKETYLASNLDYIDPKTGKQIPMGKRYRVFRTKNQGINVAAFGFIFNFDWGANNSKVQPVEETVKEDWFQAAIREDVDLFLVCGHIPLDEGEFKIILQAIRSQNKDTPIQVFGAHTHVRNFVKYDSRAYGMQSGRYMETVGWTSMNGIKTDPKFGVANNGSLTVHRRYIDNNILAYHFHSGLNASTFPTDYGKNVSSFISEARKSLDLDYTYGFVPQTLYLRNAPFPGNQSILSWMIRDVLPDVVLKKPGQSKVASMIFLNSGFLRFDLEKGPFTRDTIYIIVPFPNKYLYIKKVPYEIAKYTFVLLNEGNLFDTSERTKPDINVKETRGESQIYGPKLIKPNPSTYKNQISLASNSRRLVLRPGYNTVDDGGSDGDDTPHIPLKDYEIPDMLQTSVNFPLNEDPKTVDLIFVEFLQPSVLSALNLQGLKFNQSHVEVYREELANDSIAQWVKENWPTKD</sequence>
<dbReference type="Proteomes" id="UP000285405">
    <property type="component" value="Unassembled WGS sequence"/>
</dbReference>
<dbReference type="InterPro" id="IPR041823">
    <property type="entry name" value="YHR202W_N"/>
</dbReference>
<dbReference type="FunFam" id="3.60.21.10:FF:000043">
    <property type="entry name" value="Ser/Thr protein phosphatase family"/>
    <property type="match status" value="1"/>
</dbReference>
<protein>
    <submittedName>
        <fullName evidence="4">Secreted protein</fullName>
    </submittedName>
</protein>
<dbReference type="GO" id="GO:0005576">
    <property type="term" value="C:extracellular region"/>
    <property type="evidence" value="ECO:0007669"/>
    <property type="project" value="UniProtKB-ARBA"/>
</dbReference>
<evidence type="ECO:0000313" key="5">
    <source>
        <dbReference type="Proteomes" id="UP000285405"/>
    </source>
</evidence>
<keyword evidence="1" id="KW-0732">Signal</keyword>
<dbReference type="PANTHER" id="PTHR11575">
    <property type="entry name" value="5'-NUCLEOTIDASE-RELATED"/>
    <property type="match status" value="1"/>
</dbReference>
<dbReference type="GO" id="GO:0009166">
    <property type="term" value="P:nucleotide catabolic process"/>
    <property type="evidence" value="ECO:0007669"/>
    <property type="project" value="InterPro"/>
</dbReference>
<proteinExistence type="predicted"/>
<reference evidence="4 5" key="1">
    <citation type="journal article" date="2018" name="BMC Genomics">
        <title>Comparative genome analyses reveal sequence features reflecting distinct modes of host-adaptation between dicot and monocot powdery mildew.</title>
        <authorList>
            <person name="Wu Y."/>
            <person name="Ma X."/>
            <person name="Pan Z."/>
            <person name="Kale S.D."/>
            <person name="Song Y."/>
            <person name="King H."/>
            <person name="Zhang Q."/>
            <person name="Presley C."/>
            <person name="Deng X."/>
            <person name="Wei C.I."/>
            <person name="Xiao S."/>
        </authorList>
    </citation>
    <scope>NUCLEOTIDE SEQUENCE [LARGE SCALE GENOMIC DNA]</scope>
    <source>
        <strain evidence="4">UCSC1</strain>
    </source>
</reference>
<feature type="domain" description="Putative 5'-nucleotidase C-terminal" evidence="3">
    <location>
        <begin position="362"/>
        <end position="564"/>
    </location>
</feature>
<accession>A0A420IJQ5</accession>